<dbReference type="PANTHER" id="PTHR37089">
    <property type="entry name" value="PROTEIN U-RELATED"/>
    <property type="match status" value="1"/>
</dbReference>
<dbReference type="InterPro" id="IPR007893">
    <property type="entry name" value="Spore_coat_U/FanG"/>
</dbReference>
<organism evidence="3 4">
    <name type="scientific">Marilutibacter alkalisoli</name>
    <dbReference type="NCBI Taxonomy" id="2591633"/>
    <lineage>
        <taxon>Bacteria</taxon>
        <taxon>Pseudomonadati</taxon>
        <taxon>Pseudomonadota</taxon>
        <taxon>Gammaproteobacteria</taxon>
        <taxon>Lysobacterales</taxon>
        <taxon>Lysobacteraceae</taxon>
        <taxon>Marilutibacter</taxon>
    </lineage>
</organism>
<protein>
    <submittedName>
        <fullName evidence="3">Spore coat protein U domain-containing protein</fullName>
    </submittedName>
</protein>
<keyword evidence="3" id="KW-0946">Virion</keyword>
<evidence type="ECO:0000256" key="1">
    <source>
        <dbReference type="SAM" id="SignalP"/>
    </source>
</evidence>
<accession>A0A514BTB6</accession>
<proteinExistence type="predicted"/>
<dbReference type="Pfam" id="PF05229">
    <property type="entry name" value="SCPU"/>
    <property type="match status" value="2"/>
</dbReference>
<feature type="domain" description="Spore coat protein U/FanG" evidence="2">
    <location>
        <begin position="23"/>
        <end position="164"/>
    </location>
</feature>
<dbReference type="RefSeq" id="WP_141623957.1">
    <property type="nucleotide sequence ID" value="NZ_CP041242.1"/>
</dbReference>
<gene>
    <name evidence="3" type="ORF">FKV23_11450</name>
</gene>
<dbReference type="OrthoDB" id="8588792at2"/>
<dbReference type="AlphaFoldDB" id="A0A514BTB6"/>
<keyword evidence="3" id="KW-0167">Capsid protein</keyword>
<dbReference type="EMBL" id="CP041242">
    <property type="protein sequence ID" value="QDH70623.1"/>
    <property type="molecule type" value="Genomic_DNA"/>
</dbReference>
<sequence length="339" mass="34697">MIRSHPVPGAALLLFALLWLPAPAQAVTTCTASSTALNFGTVTGTGNVDSTAVVTVVCNTSGLSLLATARVRMCLNIGAGANGGGLTNPRRMTNSFGDAMQFQIYRDPARTLIWGDSSIPATPTPVQIDLQYDVPVLGGSGSTTATMHARVPAQAGLAAGLHSNPFTGTHTRLDYRYAEALLGTPNYPASCTSGGGGGGTATFPFTASATVPDNCVIATATALDFGSVPGPVGSNIDQTSTITMTCTARTAWNVALDNGQNAVGLTRRMRLGATGSYVDYELYRDAGRSLRWGATIGTDTVPGTGTGTAQALTVHGRVPATQSVAAGNYSDVVTVTVTY</sequence>
<feature type="signal peptide" evidence="1">
    <location>
        <begin position="1"/>
        <end position="26"/>
    </location>
</feature>
<feature type="domain" description="Spore coat protein U/FanG" evidence="2">
    <location>
        <begin position="202"/>
        <end position="336"/>
    </location>
</feature>
<evidence type="ECO:0000259" key="2">
    <source>
        <dbReference type="Pfam" id="PF05229"/>
    </source>
</evidence>
<dbReference type="KEGG" id="lyj:FKV23_11450"/>
<reference evidence="3 4" key="1">
    <citation type="submission" date="2019-06" db="EMBL/GenBank/DDBJ databases">
        <title>Lysobacter alkalisoli sp. nov. isolated from saline-alkali soil.</title>
        <authorList>
            <person name="Sun J.-Q."/>
            <person name="Xu L."/>
        </authorList>
    </citation>
    <scope>NUCLEOTIDE SEQUENCE [LARGE SCALE GENOMIC DNA]</scope>
    <source>
        <strain evidence="3 4">SJ-36</strain>
    </source>
</reference>
<keyword evidence="4" id="KW-1185">Reference proteome</keyword>
<keyword evidence="1" id="KW-0732">Signal</keyword>
<dbReference type="InterPro" id="IPR053167">
    <property type="entry name" value="Spore_coat_component"/>
</dbReference>
<name>A0A514BTB6_9GAMM</name>
<evidence type="ECO:0000313" key="3">
    <source>
        <dbReference type="EMBL" id="QDH70623.1"/>
    </source>
</evidence>
<feature type="chain" id="PRO_5021838562" evidence="1">
    <location>
        <begin position="27"/>
        <end position="339"/>
    </location>
</feature>
<dbReference type="PANTHER" id="PTHR37089:SF4">
    <property type="entry name" value="EXPORTED PROTEIN"/>
    <property type="match status" value="1"/>
</dbReference>
<evidence type="ECO:0000313" key="4">
    <source>
        <dbReference type="Proteomes" id="UP000317199"/>
    </source>
</evidence>
<dbReference type="Proteomes" id="UP000317199">
    <property type="component" value="Chromosome"/>
</dbReference>
<dbReference type="SMART" id="SM00972">
    <property type="entry name" value="SCPU"/>
    <property type="match status" value="2"/>
</dbReference>